<organism evidence="3 4">
    <name type="scientific">Pestalotiopsis fici (strain W106-1 / CGMCC3.15140)</name>
    <dbReference type="NCBI Taxonomy" id="1229662"/>
    <lineage>
        <taxon>Eukaryota</taxon>
        <taxon>Fungi</taxon>
        <taxon>Dikarya</taxon>
        <taxon>Ascomycota</taxon>
        <taxon>Pezizomycotina</taxon>
        <taxon>Sordariomycetes</taxon>
        <taxon>Xylariomycetidae</taxon>
        <taxon>Amphisphaeriales</taxon>
        <taxon>Sporocadaceae</taxon>
        <taxon>Pestalotiopsis</taxon>
    </lineage>
</organism>
<gene>
    <name evidence="3" type="ORF">PFICI_05458</name>
</gene>
<evidence type="ECO:0000259" key="2">
    <source>
        <dbReference type="Pfam" id="PF01926"/>
    </source>
</evidence>
<dbReference type="eggNOG" id="ENOG502S03K">
    <property type="taxonomic scope" value="Eukaryota"/>
</dbReference>
<dbReference type="InterPro" id="IPR027417">
    <property type="entry name" value="P-loop_NTPase"/>
</dbReference>
<feature type="coiled-coil region" evidence="1">
    <location>
        <begin position="247"/>
        <end position="353"/>
    </location>
</feature>
<reference evidence="4" key="1">
    <citation type="journal article" date="2015" name="BMC Genomics">
        <title>Genomic and transcriptomic analysis of the endophytic fungus Pestalotiopsis fici reveals its lifestyle and high potential for synthesis of natural products.</title>
        <authorList>
            <person name="Wang X."/>
            <person name="Zhang X."/>
            <person name="Liu L."/>
            <person name="Xiang M."/>
            <person name="Wang W."/>
            <person name="Sun X."/>
            <person name="Che Y."/>
            <person name="Guo L."/>
            <person name="Liu G."/>
            <person name="Guo L."/>
            <person name="Wang C."/>
            <person name="Yin W.B."/>
            <person name="Stadler M."/>
            <person name="Zhang X."/>
            <person name="Liu X."/>
        </authorList>
    </citation>
    <scope>NUCLEOTIDE SEQUENCE [LARGE SCALE GENOMIC DNA]</scope>
    <source>
        <strain evidence="4">W106-1 / CGMCC3.15140</strain>
    </source>
</reference>
<keyword evidence="4" id="KW-1185">Reference proteome</keyword>
<dbReference type="Pfam" id="PF01926">
    <property type="entry name" value="MMR_HSR1"/>
    <property type="match status" value="1"/>
</dbReference>
<keyword evidence="1" id="KW-0175">Coiled coil</keyword>
<dbReference type="SUPFAM" id="SSF52540">
    <property type="entry name" value="P-loop containing nucleoside triphosphate hydrolases"/>
    <property type="match status" value="1"/>
</dbReference>
<evidence type="ECO:0000313" key="3">
    <source>
        <dbReference type="EMBL" id="ETS83582.1"/>
    </source>
</evidence>
<dbReference type="GO" id="GO:0005525">
    <property type="term" value="F:GTP binding"/>
    <property type="evidence" value="ECO:0007669"/>
    <property type="project" value="InterPro"/>
</dbReference>
<evidence type="ECO:0000313" key="4">
    <source>
        <dbReference type="Proteomes" id="UP000030651"/>
    </source>
</evidence>
<accession>W3XDT0</accession>
<dbReference type="OMA" id="PMLFGDP"/>
<dbReference type="InParanoid" id="W3XDT0"/>
<dbReference type="Proteomes" id="UP000030651">
    <property type="component" value="Unassembled WGS sequence"/>
</dbReference>
<dbReference type="Gene3D" id="3.40.50.300">
    <property type="entry name" value="P-loop containing nucleotide triphosphate hydrolases"/>
    <property type="match status" value="1"/>
</dbReference>
<feature type="domain" description="G" evidence="2">
    <location>
        <begin position="13"/>
        <end position="83"/>
    </location>
</feature>
<evidence type="ECO:0000256" key="1">
    <source>
        <dbReference type="SAM" id="Coils"/>
    </source>
</evidence>
<dbReference type="CDD" id="cd00882">
    <property type="entry name" value="Ras_like_GTPase"/>
    <property type="match status" value="1"/>
</dbReference>
<name>W3XDT0_PESFW</name>
<dbReference type="AlphaFoldDB" id="W3XDT0"/>
<dbReference type="GeneID" id="19270471"/>
<dbReference type="EMBL" id="KI912111">
    <property type="protein sequence ID" value="ETS83582.1"/>
    <property type="molecule type" value="Genomic_DNA"/>
</dbReference>
<dbReference type="HOGENOM" id="CLU_018003_1_1_1"/>
<sequence>MDLSGEGTEADMTIAVMGMTGVGKSTFIRHCLDASSAAQPIIGHDIESCTQDVEVYQCQYGMDRQYTVDLVDTPGFDDTHRSDREVLEAISLWLTTSGRYQSNRKLHGIIYLHRISDVRMQGSALNNLRMFKKLCGPEAFHRILLTTTMWEQVLPEDGSRRLSQLETADDFWAPMIRKGSRVVQHLNTPDSAKKLIGLFLDKPNAAGQSQLPTSIILDIQTELLKKDATLMQTGAGRELDGNLAAAQIKVETEVETIKADIRDAEAECDDDDAEYLRKQIPTLMRKIEELQADREGLHVSFKEVMELERRRQDKASEMQKNLQEERSRTAELRRNTEDLRLKHEGEMARLRKQLQGTQIDRTQTTEVASPNLATWTRQIKLQNLHTTSFKVFGDAFFFQASNSCIWSVSLGF</sequence>
<dbReference type="OrthoDB" id="8954335at2759"/>
<dbReference type="KEGG" id="pfy:PFICI_05458"/>
<dbReference type="InterPro" id="IPR006073">
    <property type="entry name" value="GTP-bd"/>
</dbReference>
<protein>
    <recommendedName>
        <fullName evidence="2">G domain-containing protein</fullName>
    </recommendedName>
</protein>
<dbReference type="RefSeq" id="XP_007832230.1">
    <property type="nucleotide sequence ID" value="XM_007834039.1"/>
</dbReference>
<proteinExistence type="predicted"/>